<dbReference type="OrthoDB" id="5292144at2"/>
<reference evidence="3 4" key="1">
    <citation type="submission" date="2019-02" db="EMBL/GenBank/DDBJ databases">
        <title>Investigation of anaerobic lignin degradation for improved lignocellulosic biofuels.</title>
        <authorList>
            <person name="Deangelis K."/>
        </authorList>
    </citation>
    <scope>NUCLEOTIDE SEQUENCE [LARGE SCALE GENOMIC DNA]</scope>
    <source>
        <strain evidence="3 4">159R</strain>
    </source>
</reference>
<proteinExistence type="predicted"/>
<dbReference type="AlphaFoldDB" id="A0A4R1NRP0"/>
<evidence type="ECO:0000259" key="2">
    <source>
        <dbReference type="Pfam" id="PF09084"/>
    </source>
</evidence>
<evidence type="ECO:0000313" key="4">
    <source>
        <dbReference type="Proteomes" id="UP000294555"/>
    </source>
</evidence>
<dbReference type="InterPro" id="IPR027939">
    <property type="entry name" value="NMT1/THI5"/>
</dbReference>
<evidence type="ECO:0000313" key="3">
    <source>
        <dbReference type="EMBL" id="TCL07456.1"/>
    </source>
</evidence>
<dbReference type="RefSeq" id="WP_132927637.1">
    <property type="nucleotide sequence ID" value="NZ_CP075169.1"/>
</dbReference>
<name>A0A4R1NRP0_9GAMM</name>
<dbReference type="GO" id="GO:0009228">
    <property type="term" value="P:thiamine biosynthetic process"/>
    <property type="evidence" value="ECO:0007669"/>
    <property type="project" value="InterPro"/>
</dbReference>
<feature type="chain" id="PRO_5020403506" evidence="1">
    <location>
        <begin position="30"/>
        <end position="343"/>
    </location>
</feature>
<feature type="signal peptide" evidence="1">
    <location>
        <begin position="1"/>
        <end position="29"/>
    </location>
</feature>
<protein>
    <submittedName>
        <fullName evidence="3">NitT/TauT family transport system substrate-binding protein</fullName>
    </submittedName>
</protein>
<dbReference type="PANTHER" id="PTHR31528:SF15">
    <property type="entry name" value="RIBOFLAVIN-BINDING PROTEIN RIBY"/>
    <property type="match status" value="1"/>
</dbReference>
<gene>
    <name evidence="3" type="ORF">EZJ58_5782</name>
</gene>
<dbReference type="PANTHER" id="PTHR31528">
    <property type="entry name" value="4-AMINO-5-HYDROXYMETHYL-2-METHYLPYRIMIDINE PHOSPHATE SYNTHASE THI11-RELATED"/>
    <property type="match status" value="1"/>
</dbReference>
<dbReference type="Gene3D" id="3.40.190.10">
    <property type="entry name" value="Periplasmic binding protein-like II"/>
    <property type="match status" value="2"/>
</dbReference>
<comment type="caution">
    <text evidence="3">The sequence shown here is derived from an EMBL/GenBank/DDBJ whole genome shotgun (WGS) entry which is preliminary data.</text>
</comment>
<keyword evidence="4" id="KW-1185">Reference proteome</keyword>
<keyword evidence="1" id="KW-0732">Signal</keyword>
<dbReference type="Pfam" id="PF09084">
    <property type="entry name" value="NMT1"/>
    <property type="match status" value="1"/>
</dbReference>
<organism evidence="3 4">
    <name type="scientific">Sodalis ligni</name>
    <dbReference type="NCBI Taxonomy" id="2697027"/>
    <lineage>
        <taxon>Bacteria</taxon>
        <taxon>Pseudomonadati</taxon>
        <taxon>Pseudomonadota</taxon>
        <taxon>Gammaproteobacteria</taxon>
        <taxon>Enterobacterales</taxon>
        <taxon>Bruguierivoracaceae</taxon>
        <taxon>Sodalis</taxon>
    </lineage>
</organism>
<dbReference type="EMBL" id="SJOI01000001">
    <property type="protein sequence ID" value="TCL07456.1"/>
    <property type="molecule type" value="Genomic_DNA"/>
</dbReference>
<evidence type="ECO:0000256" key="1">
    <source>
        <dbReference type="SAM" id="SignalP"/>
    </source>
</evidence>
<feature type="domain" description="SsuA/THI5-like" evidence="2">
    <location>
        <begin position="45"/>
        <end position="259"/>
    </location>
</feature>
<sequence length="343" mass="36427">MALSYQLRRLAACAGLVIAVSGAFGRARAADDVSVQLDWVVRGGHAPFFVARDKGFFAQNGINVTAIRKGSGTSDALRLVANGNADFGFGDLPTLITSRAQGVNDKALIAFNQKTPLAMLSIKAKHPLAKPADLKGLNIGVHPSGSTFVFLKAFLTSNGMSLGDIKQSTVSPPYESFLLMGRVDSVPGYVDAEVPELEAKAGGAGSLSILYGGDFGYDAYGSGVFTSDKMIAAKPDVVKRFVKAYLQAFAYSLDHPKEAVAILVKDNPEYQGKENVLAEQLGQDIQHTATSEFTQSQGLGIITAGQWKKTADILISQQVLAKDADYNAAFDTSFLLAANPVKR</sequence>
<dbReference type="Proteomes" id="UP000294555">
    <property type="component" value="Unassembled WGS sequence"/>
</dbReference>
<dbReference type="SUPFAM" id="SSF53850">
    <property type="entry name" value="Periplasmic binding protein-like II"/>
    <property type="match status" value="1"/>
</dbReference>
<accession>A0A4R1NRP0</accession>
<dbReference type="InterPro" id="IPR015168">
    <property type="entry name" value="SsuA/THI5"/>
</dbReference>